<sequence>MLALLSDEPRYGFDLVRSLSTTGLLTSEGTIYPLLARLRKDGLVETTWRESVSGPPRRYYSTTPAGVAALGSFSAEWARFRDGVDAVLTSATRPVEGPRP</sequence>
<dbReference type="InterPro" id="IPR005149">
    <property type="entry name" value="Tscrpt_reg_PadR_N"/>
</dbReference>
<accession>A0A316AH36</accession>
<dbReference type="InterPro" id="IPR036388">
    <property type="entry name" value="WH-like_DNA-bd_sf"/>
</dbReference>
<name>A0A316AH36_9ACTN</name>
<dbReference type="Proteomes" id="UP000245469">
    <property type="component" value="Unassembled WGS sequence"/>
</dbReference>
<dbReference type="InterPro" id="IPR052509">
    <property type="entry name" value="Metal_resp_DNA-bind_regulator"/>
</dbReference>
<protein>
    <submittedName>
        <fullName evidence="2">PadR family transcriptional regulator PadR</fullName>
    </submittedName>
</protein>
<comment type="caution">
    <text evidence="2">The sequence shown here is derived from an EMBL/GenBank/DDBJ whole genome shotgun (WGS) entry which is preliminary data.</text>
</comment>
<keyword evidence="3" id="KW-1185">Reference proteome</keyword>
<proteinExistence type="predicted"/>
<evidence type="ECO:0000259" key="1">
    <source>
        <dbReference type="Pfam" id="PF03551"/>
    </source>
</evidence>
<dbReference type="SUPFAM" id="SSF46785">
    <property type="entry name" value="Winged helix' DNA-binding domain"/>
    <property type="match status" value="1"/>
</dbReference>
<gene>
    <name evidence="2" type="ORF">BXY45_101225</name>
</gene>
<reference evidence="2 3" key="1">
    <citation type="submission" date="2018-03" db="EMBL/GenBank/DDBJ databases">
        <title>Genomic Encyclopedia of Archaeal and Bacterial Type Strains, Phase II (KMG-II): from individual species to whole genera.</title>
        <authorList>
            <person name="Goeker M."/>
        </authorList>
    </citation>
    <scope>NUCLEOTIDE SEQUENCE [LARGE SCALE GENOMIC DNA]</scope>
    <source>
        <strain evidence="2 3">DSM 44889</strain>
    </source>
</reference>
<dbReference type="PANTHER" id="PTHR33169">
    <property type="entry name" value="PADR-FAMILY TRANSCRIPTIONAL REGULATOR"/>
    <property type="match status" value="1"/>
</dbReference>
<dbReference type="PANTHER" id="PTHR33169:SF14">
    <property type="entry name" value="TRANSCRIPTIONAL REGULATOR RV3488"/>
    <property type="match status" value="1"/>
</dbReference>
<organism evidence="2 3">
    <name type="scientific">Quadrisphaera granulorum</name>
    <dbReference type="NCBI Taxonomy" id="317664"/>
    <lineage>
        <taxon>Bacteria</taxon>
        <taxon>Bacillati</taxon>
        <taxon>Actinomycetota</taxon>
        <taxon>Actinomycetes</taxon>
        <taxon>Kineosporiales</taxon>
        <taxon>Kineosporiaceae</taxon>
        <taxon>Quadrisphaera</taxon>
    </lineage>
</organism>
<dbReference type="EMBL" id="QGDQ01000001">
    <property type="protein sequence ID" value="PWJ56250.1"/>
    <property type="molecule type" value="Genomic_DNA"/>
</dbReference>
<dbReference type="AlphaFoldDB" id="A0A316AH36"/>
<evidence type="ECO:0000313" key="2">
    <source>
        <dbReference type="EMBL" id="PWJ56250.1"/>
    </source>
</evidence>
<feature type="domain" description="Transcription regulator PadR N-terminal" evidence="1">
    <location>
        <begin position="1"/>
        <end position="70"/>
    </location>
</feature>
<dbReference type="Gene3D" id="1.10.10.10">
    <property type="entry name" value="Winged helix-like DNA-binding domain superfamily/Winged helix DNA-binding domain"/>
    <property type="match status" value="1"/>
</dbReference>
<dbReference type="Pfam" id="PF03551">
    <property type="entry name" value="PadR"/>
    <property type="match status" value="1"/>
</dbReference>
<evidence type="ECO:0000313" key="3">
    <source>
        <dbReference type="Proteomes" id="UP000245469"/>
    </source>
</evidence>
<dbReference type="InterPro" id="IPR036390">
    <property type="entry name" value="WH_DNA-bd_sf"/>
</dbReference>